<dbReference type="AlphaFoldDB" id="A0A7Y9JFI5"/>
<protein>
    <submittedName>
        <fullName evidence="1">Uncharacterized protein</fullName>
    </submittedName>
</protein>
<comment type="caution">
    <text evidence="1">The sequence shown here is derived from an EMBL/GenBank/DDBJ whole genome shotgun (WGS) entry which is preliminary data.</text>
</comment>
<keyword evidence="2" id="KW-1185">Reference proteome</keyword>
<sequence length="41" mass="4370">MRALSLQGVRRADARRLGEGTAQVGVGAGVLRQFVDVRGFV</sequence>
<evidence type="ECO:0000313" key="1">
    <source>
        <dbReference type="EMBL" id="NYD46990.1"/>
    </source>
</evidence>
<name>A0A7Y9JFI5_9ACTN</name>
<evidence type="ECO:0000313" key="2">
    <source>
        <dbReference type="Proteomes" id="UP000529783"/>
    </source>
</evidence>
<proteinExistence type="predicted"/>
<organism evidence="1 2">
    <name type="scientific">Actinomadura luteofluorescens</name>
    <dbReference type="NCBI Taxonomy" id="46163"/>
    <lineage>
        <taxon>Bacteria</taxon>
        <taxon>Bacillati</taxon>
        <taxon>Actinomycetota</taxon>
        <taxon>Actinomycetes</taxon>
        <taxon>Streptosporangiales</taxon>
        <taxon>Thermomonosporaceae</taxon>
        <taxon>Actinomadura</taxon>
    </lineage>
</organism>
<accession>A0A7Y9JFI5</accession>
<dbReference type="RefSeq" id="WP_281382089.1">
    <property type="nucleotide sequence ID" value="NZ_JACCBA010000001.1"/>
</dbReference>
<dbReference type="EMBL" id="JACCBA010000001">
    <property type="protein sequence ID" value="NYD46990.1"/>
    <property type="molecule type" value="Genomic_DNA"/>
</dbReference>
<dbReference type="Proteomes" id="UP000529783">
    <property type="component" value="Unassembled WGS sequence"/>
</dbReference>
<gene>
    <name evidence="1" type="ORF">BJY14_002973</name>
</gene>
<reference evidence="1 2" key="1">
    <citation type="submission" date="2020-07" db="EMBL/GenBank/DDBJ databases">
        <title>Sequencing the genomes of 1000 actinobacteria strains.</title>
        <authorList>
            <person name="Klenk H.-P."/>
        </authorList>
    </citation>
    <scope>NUCLEOTIDE SEQUENCE [LARGE SCALE GENOMIC DNA]</scope>
    <source>
        <strain evidence="1 2">DSM 40398</strain>
    </source>
</reference>